<name>I7KKS9_9LACO</name>
<dbReference type="InterPro" id="IPR007046">
    <property type="entry name" value="RNA_pol_sigma_54_core-bd"/>
</dbReference>
<accession>I7KKS9</accession>
<dbReference type="Pfam" id="PF04552">
    <property type="entry name" value="Sigma54_DBD"/>
    <property type="match status" value="1"/>
</dbReference>
<feature type="domain" description="RNA polymerase sigma factor 54 DNA-binding" evidence="9">
    <location>
        <begin position="266"/>
        <end position="418"/>
    </location>
</feature>
<evidence type="ECO:0000256" key="4">
    <source>
        <dbReference type="ARBA" id="ARBA00022695"/>
    </source>
</evidence>
<dbReference type="PRINTS" id="PR00045">
    <property type="entry name" value="SIGMA54FCT"/>
</dbReference>
<dbReference type="InterPro" id="IPR000394">
    <property type="entry name" value="RNA_pol_sigma_54"/>
</dbReference>
<dbReference type="GO" id="GO:0003677">
    <property type="term" value="F:DNA binding"/>
    <property type="evidence" value="ECO:0007669"/>
    <property type="project" value="UniProtKB-KW"/>
</dbReference>
<keyword evidence="2" id="KW-0240">DNA-directed RNA polymerase</keyword>
<evidence type="ECO:0000256" key="3">
    <source>
        <dbReference type="ARBA" id="ARBA00022679"/>
    </source>
</evidence>
<reference evidence="11 12" key="1">
    <citation type="submission" date="2012-06" db="EMBL/GenBank/DDBJ databases">
        <title>Draft Genome Sequence of Lactobacillus pasteurii CRBIP 24.76T.</title>
        <authorList>
            <person name="Cousin S."/>
            <person name="Bouchier C."/>
            <person name="Loux V."/>
            <person name="Ma L."/>
            <person name="Creno S."/>
            <person name="Bizet C."/>
            <person name="Clermont D."/>
        </authorList>
    </citation>
    <scope>NUCLEOTIDE SEQUENCE [LARGE SCALE GENOMIC DNA]</scope>
    <source>
        <strain evidence="12">CRBIP 24.76T</strain>
    </source>
</reference>
<dbReference type="Gene3D" id="1.10.10.60">
    <property type="entry name" value="Homeodomain-like"/>
    <property type="match status" value="1"/>
</dbReference>
<comment type="similarity">
    <text evidence="1">Belongs to the sigma-54 factor family.</text>
</comment>
<evidence type="ECO:0000256" key="5">
    <source>
        <dbReference type="ARBA" id="ARBA00023015"/>
    </source>
</evidence>
<dbReference type="AlphaFoldDB" id="I7KKS9"/>
<dbReference type="InterPro" id="IPR007634">
    <property type="entry name" value="RNA_pol_sigma_54_DNA-bd"/>
</dbReference>
<evidence type="ECO:0000256" key="7">
    <source>
        <dbReference type="ARBA" id="ARBA00023125"/>
    </source>
</evidence>
<dbReference type="GO" id="GO:0016779">
    <property type="term" value="F:nucleotidyltransferase activity"/>
    <property type="evidence" value="ECO:0007669"/>
    <property type="project" value="UniProtKB-KW"/>
</dbReference>
<organism evidence="11 12">
    <name type="scientific">Lactobacillus pasteurii DSM 23907 = CRBIP 24.76</name>
    <dbReference type="NCBI Taxonomy" id="1423790"/>
    <lineage>
        <taxon>Bacteria</taxon>
        <taxon>Bacillati</taxon>
        <taxon>Bacillota</taxon>
        <taxon>Bacilli</taxon>
        <taxon>Lactobacillales</taxon>
        <taxon>Lactobacillaceae</taxon>
        <taxon>Lactobacillus</taxon>
    </lineage>
</organism>
<dbReference type="PROSITE" id="PS50044">
    <property type="entry name" value="SIGMA54_3"/>
    <property type="match status" value="1"/>
</dbReference>
<dbReference type="Pfam" id="PF04963">
    <property type="entry name" value="Sigma54_CBD"/>
    <property type="match status" value="1"/>
</dbReference>
<proteinExistence type="inferred from homology"/>
<dbReference type="PATRIC" id="fig|1423790.3.peg.670"/>
<keyword evidence="12" id="KW-1185">Reference proteome</keyword>
<dbReference type="GO" id="GO:0016987">
    <property type="term" value="F:sigma factor activity"/>
    <property type="evidence" value="ECO:0007669"/>
    <property type="project" value="UniProtKB-KW"/>
</dbReference>
<feature type="domain" description="RNA polymerase sigma factor 54 core-binding" evidence="10">
    <location>
        <begin position="69"/>
        <end position="248"/>
    </location>
</feature>
<dbReference type="GO" id="GO:0001216">
    <property type="term" value="F:DNA-binding transcription activator activity"/>
    <property type="evidence" value="ECO:0007669"/>
    <property type="project" value="InterPro"/>
</dbReference>
<comment type="caution">
    <text evidence="11">The sequence shown here is derived from an EMBL/GenBank/DDBJ whole genome shotgun (WGS) entry which is preliminary data.</text>
</comment>
<dbReference type="Pfam" id="PF00309">
    <property type="entry name" value="Sigma54_AID"/>
    <property type="match status" value="1"/>
</dbReference>
<evidence type="ECO:0000313" key="11">
    <source>
        <dbReference type="EMBL" id="CCI84769.1"/>
    </source>
</evidence>
<dbReference type="Proteomes" id="UP000009311">
    <property type="component" value="Unassembled WGS sequence"/>
</dbReference>
<dbReference type="GO" id="GO:0000428">
    <property type="term" value="C:DNA-directed RNA polymerase complex"/>
    <property type="evidence" value="ECO:0007669"/>
    <property type="project" value="UniProtKB-KW"/>
</dbReference>
<dbReference type="NCBIfam" id="TIGR02395">
    <property type="entry name" value="rpoN_sigma"/>
    <property type="match status" value="1"/>
</dbReference>
<gene>
    <name evidence="11" type="ORF">BN53_01415</name>
</gene>
<dbReference type="OrthoDB" id="9814402at2"/>
<dbReference type="PIRSF" id="PIRSF000774">
    <property type="entry name" value="RpoN"/>
    <property type="match status" value="1"/>
</dbReference>
<evidence type="ECO:0000259" key="9">
    <source>
        <dbReference type="Pfam" id="PF04552"/>
    </source>
</evidence>
<keyword evidence="6" id="KW-0731">Sigma factor</keyword>
<dbReference type="eggNOG" id="COG1508">
    <property type="taxonomic scope" value="Bacteria"/>
</dbReference>
<evidence type="ECO:0000256" key="1">
    <source>
        <dbReference type="ARBA" id="ARBA00008798"/>
    </source>
</evidence>
<evidence type="ECO:0000256" key="6">
    <source>
        <dbReference type="ARBA" id="ARBA00023082"/>
    </source>
</evidence>
<dbReference type="RefSeq" id="WP_009559325.1">
    <property type="nucleotide sequence ID" value="NZ_AYZN01000011.1"/>
</dbReference>
<keyword evidence="5" id="KW-0805">Transcription regulation</keyword>
<sequence>MSQNQQLALKPQAKLVTRLFLSNRLKQDLHILSLGSNDLALFIKDYAETNPFVSVTYPKQNHNLDWIGDSQESLIDHLLMQLAEMSLTPKQTAVVKYLILNLDHDGYFRSPLAELASQTTFAPVDLENGLEILHTFDPIGIAARDLNECLLLQAQALPTFNSVALAILNNQQLELLADPAVWKSFPWSEIELEQALAAIQKLKPIPANGYLLNNNATQFLIPDLIFTIMDGQISISKTDIFAPELVFDDNEYSALAQQASDQEKHYFLDQKTSYQQIAKSIERRTGTLLAVAKLLAKRQKQFLLTSKKSELKQIGLKELAQELDLSPSTISRAIKDKYFECRGQVFALKILLVKGISGYTQEKIQTLLREFIDHENKLSPLSDDELVMEFRKIGIDLSRRVIAKYRKRLNIGNSYARKIDQN</sequence>
<keyword evidence="7" id="KW-0238">DNA-binding</keyword>
<dbReference type="EMBL" id="CAKD01000010">
    <property type="protein sequence ID" value="CCI84769.1"/>
    <property type="molecule type" value="Genomic_DNA"/>
</dbReference>
<keyword evidence="8" id="KW-0804">Transcription</keyword>
<protein>
    <submittedName>
        <fullName evidence="11">RNA polymerase sigma-54 factor</fullName>
    </submittedName>
</protein>
<dbReference type="PANTHER" id="PTHR32248">
    <property type="entry name" value="RNA POLYMERASE SIGMA-54 FACTOR"/>
    <property type="match status" value="1"/>
</dbReference>
<dbReference type="Gene3D" id="1.10.10.1330">
    <property type="entry name" value="RNA polymerase sigma-54 factor, core-binding domain"/>
    <property type="match status" value="1"/>
</dbReference>
<keyword evidence="4" id="KW-0548">Nucleotidyltransferase</keyword>
<keyword evidence="3" id="KW-0808">Transferase</keyword>
<dbReference type="STRING" id="1423790.BN53_01415"/>
<dbReference type="InterPro" id="IPR038709">
    <property type="entry name" value="RpoN_core-bd_sf"/>
</dbReference>
<dbReference type="PANTHER" id="PTHR32248:SF4">
    <property type="entry name" value="RNA POLYMERASE SIGMA-54 FACTOR"/>
    <property type="match status" value="1"/>
</dbReference>
<evidence type="ECO:0000259" key="10">
    <source>
        <dbReference type="Pfam" id="PF04963"/>
    </source>
</evidence>
<evidence type="ECO:0000256" key="8">
    <source>
        <dbReference type="ARBA" id="ARBA00023163"/>
    </source>
</evidence>
<evidence type="ECO:0000313" key="12">
    <source>
        <dbReference type="Proteomes" id="UP000009311"/>
    </source>
</evidence>
<dbReference type="GO" id="GO:0006352">
    <property type="term" value="P:DNA-templated transcription initiation"/>
    <property type="evidence" value="ECO:0007669"/>
    <property type="project" value="InterPro"/>
</dbReference>
<evidence type="ECO:0000256" key="2">
    <source>
        <dbReference type="ARBA" id="ARBA00022478"/>
    </source>
</evidence>